<dbReference type="GO" id="GO:0002953">
    <property type="term" value="F:5'-deoxynucleotidase activity"/>
    <property type="evidence" value="ECO:0007669"/>
    <property type="project" value="InterPro"/>
</dbReference>
<dbReference type="SUPFAM" id="SSF109604">
    <property type="entry name" value="HD-domain/PDEase-like"/>
    <property type="match status" value="1"/>
</dbReference>
<feature type="domain" description="HD" evidence="3">
    <location>
        <begin position="19"/>
        <end position="169"/>
    </location>
</feature>
<evidence type="ECO:0000259" key="3">
    <source>
        <dbReference type="Pfam" id="PF13023"/>
    </source>
</evidence>
<dbReference type="InterPro" id="IPR027417">
    <property type="entry name" value="P-loop_NTPase"/>
</dbReference>
<dbReference type="Gene3D" id="3.40.50.300">
    <property type="entry name" value="P-loop containing nucleotide triphosphate hydrolases"/>
    <property type="match status" value="1"/>
</dbReference>
<dbReference type="Pfam" id="PF13023">
    <property type="entry name" value="HD_3"/>
    <property type="match status" value="1"/>
</dbReference>
<reference evidence="5" key="1">
    <citation type="submission" date="2017-05" db="EMBL/GenBank/DDBJ databases">
        <authorList>
            <person name="Song R."/>
            <person name="Chenine A.L."/>
            <person name="Ruprecht R.M."/>
        </authorList>
    </citation>
    <scope>NUCLEOTIDE SEQUENCE [LARGE SCALE GENOMIC DNA]</scope>
</reference>
<dbReference type="InterPro" id="IPR039356">
    <property type="entry name" value="YfbR/HDDC2"/>
</dbReference>
<dbReference type="Gene3D" id="1.10.3210.10">
    <property type="entry name" value="Hypothetical protein af1432"/>
    <property type="match status" value="1"/>
</dbReference>
<organism evidence="4 5">
    <name type="scientific">Zymoseptoria tritici ST99CH_1E4</name>
    <dbReference type="NCBI Taxonomy" id="1276532"/>
    <lineage>
        <taxon>Eukaryota</taxon>
        <taxon>Fungi</taxon>
        <taxon>Dikarya</taxon>
        <taxon>Ascomycota</taxon>
        <taxon>Pezizomycotina</taxon>
        <taxon>Dothideomycetes</taxon>
        <taxon>Dothideomycetidae</taxon>
        <taxon>Mycosphaerellales</taxon>
        <taxon>Mycosphaerellaceae</taxon>
        <taxon>Zymoseptoria</taxon>
    </lineage>
</organism>
<keyword evidence="2" id="KW-0378">Hydrolase</keyword>
<dbReference type="Proteomes" id="UP000245764">
    <property type="component" value="Chromosome 14"/>
</dbReference>
<evidence type="ECO:0000256" key="2">
    <source>
        <dbReference type="ARBA" id="ARBA00022801"/>
    </source>
</evidence>
<evidence type="ECO:0000313" key="5">
    <source>
        <dbReference type="Proteomes" id="UP000245764"/>
    </source>
</evidence>
<dbReference type="PANTHER" id="PTHR11845:SF13">
    <property type="entry name" value="5'-DEOXYNUCLEOTIDASE HDDC2"/>
    <property type="match status" value="1"/>
</dbReference>
<evidence type="ECO:0000313" key="4">
    <source>
        <dbReference type="EMBL" id="SMR62281.1"/>
    </source>
</evidence>
<name>A0A2H1H8W9_ZYMTR</name>
<accession>A0A2H1H8W9</accession>
<keyword evidence="1" id="KW-0479">Metal-binding</keyword>
<gene>
    <name evidence="4" type="ORF">ZT1E4_G11594</name>
</gene>
<dbReference type="PANTHER" id="PTHR11845">
    <property type="entry name" value="5'-DEOXYNUCLEOTIDASE HDDC2"/>
    <property type="match status" value="1"/>
</dbReference>
<dbReference type="InterPro" id="IPR006674">
    <property type="entry name" value="HD_domain"/>
</dbReference>
<proteinExistence type="predicted"/>
<dbReference type="GO" id="GO:0046872">
    <property type="term" value="F:metal ion binding"/>
    <property type="evidence" value="ECO:0007669"/>
    <property type="project" value="UniProtKB-KW"/>
</dbReference>
<dbReference type="GO" id="GO:0005737">
    <property type="term" value="C:cytoplasm"/>
    <property type="evidence" value="ECO:0007669"/>
    <property type="project" value="TreeGrafter"/>
</dbReference>
<dbReference type="AlphaFoldDB" id="A0A2H1H8W9"/>
<dbReference type="EMBL" id="LT854266">
    <property type="protein sequence ID" value="SMR62281.1"/>
    <property type="molecule type" value="Genomic_DNA"/>
</dbReference>
<sequence length="325" mass="37188">MSAPSPLDESPLPFLFLMSNLKHLPRTGWLRTVEAPESVGSHSFRLALMGGFAPPPLDRMKCMFIGLCHDLAESVVGDIPTYAGVPKEEKHKRESLAFRFIADLVKPCNAAFADEITSAWLDYEEGRTEEGRWMKEMDKLECLIQAHEYEQATFAEKDLEEFQGLTSKISSTDGTAWLELLRGERSAHMSKRLHRLPIVFVTGREDMLEKHYARLCAELGFKHISLSDVLHDFSRRQNDLHTQFVRDCLRENIEVPAVLVVSLLEKKIQEVSTEEKEWVLVSGFPSSKEQLLEFERKNQYRNYTVLLSQPHAWVLREGGVMGFCC</sequence>
<evidence type="ECO:0000256" key="1">
    <source>
        <dbReference type="ARBA" id="ARBA00022723"/>
    </source>
</evidence>
<protein>
    <recommendedName>
        <fullName evidence="3">HD domain-containing protein</fullName>
    </recommendedName>
</protein>